<keyword evidence="3" id="KW-1185">Reference proteome</keyword>
<feature type="signal peptide" evidence="1">
    <location>
        <begin position="1"/>
        <end position="24"/>
    </location>
</feature>
<protein>
    <recommendedName>
        <fullName evidence="4">Pilus assembly protein</fullName>
    </recommendedName>
</protein>
<reference evidence="2 3" key="1">
    <citation type="journal article" date="2012" name="Science">
        <title>Ecological populations of bacteria act as socially cohesive units of antibiotic production and resistance.</title>
        <authorList>
            <person name="Cordero O.X."/>
            <person name="Wildschutte H."/>
            <person name="Kirkup B."/>
            <person name="Proehl S."/>
            <person name="Ngo L."/>
            <person name="Hussain F."/>
            <person name="Le Roux F."/>
            <person name="Mincer T."/>
            <person name="Polz M.F."/>
        </authorList>
    </citation>
    <scope>NUCLEOTIDE SEQUENCE [LARGE SCALE GENOMIC DNA]</scope>
    <source>
        <strain evidence="2 3">5S-186</strain>
    </source>
</reference>
<organism evidence="2 3">
    <name type="scientific">Aliivibrio logei 5S-186</name>
    <dbReference type="NCBI Taxonomy" id="626086"/>
    <lineage>
        <taxon>Bacteria</taxon>
        <taxon>Pseudomonadati</taxon>
        <taxon>Pseudomonadota</taxon>
        <taxon>Gammaproteobacteria</taxon>
        <taxon>Vibrionales</taxon>
        <taxon>Vibrionaceae</taxon>
        <taxon>Aliivibrio</taxon>
    </lineage>
</organism>
<gene>
    <name evidence="2" type="ORF">A1Q5_15730</name>
</gene>
<feature type="chain" id="PRO_5046915670" description="Pilus assembly protein" evidence="1">
    <location>
        <begin position="25"/>
        <end position="242"/>
    </location>
</feature>
<comment type="caution">
    <text evidence="2">The sequence shown here is derived from an EMBL/GenBank/DDBJ whole genome shotgun (WGS) entry which is preliminary data.</text>
</comment>
<keyword evidence="1" id="KW-0732">Signal</keyword>
<dbReference type="Proteomes" id="UP000095059">
    <property type="component" value="Unassembled WGS sequence"/>
</dbReference>
<evidence type="ECO:0008006" key="4">
    <source>
        <dbReference type="Google" id="ProtNLM"/>
    </source>
</evidence>
<sequence>MKINNLALSAAALLVSLFSVQANAFKVEKMVIISDDGGNGIITLYNDQPHPIFISSEVEEIKIEDGTVIDKTKYDRNNLSDWKISLTHPKLILKPGESKDVGIRSLCHNTTCDDSRDLMFMLPFSPSKYRAPGEKQEGVEINYGFSPVYIIPTTNPTFDFNLINEGDKLVVNNKSNTMINVFVNSCTLTNSVQCKQKYIIVAGRDKSFALPKELQSENLNVTITSHDRSYSKKEILKLSGSL</sequence>
<accession>A0ABX3B006</accession>
<name>A0ABX3B006_ALILO</name>
<evidence type="ECO:0000313" key="2">
    <source>
        <dbReference type="EMBL" id="OEF22525.1"/>
    </source>
</evidence>
<dbReference type="RefSeq" id="WP_017021983.1">
    <property type="nucleotide sequence ID" value="NZ_AJYJ02000014.1"/>
</dbReference>
<evidence type="ECO:0000256" key="1">
    <source>
        <dbReference type="SAM" id="SignalP"/>
    </source>
</evidence>
<proteinExistence type="predicted"/>
<evidence type="ECO:0000313" key="3">
    <source>
        <dbReference type="Proteomes" id="UP000095059"/>
    </source>
</evidence>
<dbReference type="EMBL" id="AJYJ02000014">
    <property type="protein sequence ID" value="OEF22525.1"/>
    <property type="molecule type" value="Genomic_DNA"/>
</dbReference>